<feature type="coiled-coil region" evidence="1">
    <location>
        <begin position="8"/>
        <end position="35"/>
    </location>
</feature>
<evidence type="ECO:0000256" key="1">
    <source>
        <dbReference type="SAM" id="Coils"/>
    </source>
</evidence>
<dbReference type="Proteomes" id="UP001244341">
    <property type="component" value="Chromosome 1b"/>
</dbReference>
<evidence type="ECO:0000313" key="2">
    <source>
        <dbReference type="EMBL" id="WIA08086.1"/>
    </source>
</evidence>
<evidence type="ECO:0000313" key="3">
    <source>
        <dbReference type="Proteomes" id="UP001244341"/>
    </source>
</evidence>
<organism evidence="2 3">
    <name type="scientific">Tetradesmus obliquus</name>
    <name type="common">Green alga</name>
    <name type="synonym">Acutodesmus obliquus</name>
    <dbReference type="NCBI Taxonomy" id="3088"/>
    <lineage>
        <taxon>Eukaryota</taxon>
        <taxon>Viridiplantae</taxon>
        <taxon>Chlorophyta</taxon>
        <taxon>core chlorophytes</taxon>
        <taxon>Chlorophyceae</taxon>
        <taxon>CS clade</taxon>
        <taxon>Sphaeropleales</taxon>
        <taxon>Scenedesmaceae</taxon>
        <taxon>Tetradesmus</taxon>
    </lineage>
</organism>
<reference evidence="2 3" key="1">
    <citation type="submission" date="2023-05" db="EMBL/GenBank/DDBJ databases">
        <title>A 100% complete, gapless, phased diploid assembly of the Scenedesmus obliquus UTEX 3031 genome.</title>
        <authorList>
            <person name="Biondi T.C."/>
            <person name="Hanschen E.R."/>
            <person name="Kwon T."/>
            <person name="Eng W."/>
            <person name="Kruse C.P.S."/>
            <person name="Koehler S.I."/>
            <person name="Kunde Y."/>
            <person name="Gleasner C.D."/>
            <person name="You Mak K.T."/>
            <person name="Polle J."/>
            <person name="Hovde B.T."/>
            <person name="Starkenburg S.R."/>
        </authorList>
    </citation>
    <scope>NUCLEOTIDE SEQUENCE [LARGE SCALE GENOMIC DNA]</scope>
    <source>
        <strain evidence="2 3">DOE0152z</strain>
    </source>
</reference>
<proteinExistence type="predicted"/>
<name>A0ABY8TJT7_TETOB</name>
<protein>
    <submittedName>
        <fullName evidence="2">Uncharacterized protein</fullName>
    </submittedName>
</protein>
<dbReference type="Gene3D" id="1.10.287.1490">
    <property type="match status" value="1"/>
</dbReference>
<accession>A0ABY8TJT7</accession>
<gene>
    <name evidence="2" type="ORF">OEZ85_007549</name>
</gene>
<keyword evidence="1" id="KW-0175">Coiled coil</keyword>
<sequence>MSQLSQAKLHHRQQLTVLQDDMQQLKNQLSDACAAADESRHLVETSRAEVHALLASREGSSQALRAQVAQLQVQLSCKASEAAGLTRKLAAVEPLTDALEAELRALQQGLTKVTARVQGQEAGLKGHEKQLLEMVQASCGWIDKVSMYTPLC</sequence>
<dbReference type="EMBL" id="CP126208">
    <property type="protein sequence ID" value="WIA08086.1"/>
    <property type="molecule type" value="Genomic_DNA"/>
</dbReference>
<keyword evidence="3" id="KW-1185">Reference proteome</keyword>